<proteinExistence type="predicted"/>
<evidence type="ECO:0000313" key="2">
    <source>
        <dbReference type="Proteomes" id="UP000314294"/>
    </source>
</evidence>
<dbReference type="AlphaFoldDB" id="A0A4Z2I1E5"/>
<dbReference type="Proteomes" id="UP000314294">
    <property type="component" value="Unassembled WGS sequence"/>
</dbReference>
<keyword evidence="2" id="KW-1185">Reference proteome</keyword>
<gene>
    <name evidence="1" type="ORF">EYF80_018723</name>
</gene>
<protein>
    <submittedName>
        <fullName evidence="1">Uncharacterized protein</fullName>
    </submittedName>
</protein>
<dbReference type="EMBL" id="SRLO01000155">
    <property type="protein sequence ID" value="TNN71062.1"/>
    <property type="molecule type" value="Genomic_DNA"/>
</dbReference>
<comment type="caution">
    <text evidence="1">The sequence shown here is derived from an EMBL/GenBank/DDBJ whole genome shotgun (WGS) entry which is preliminary data.</text>
</comment>
<sequence>MPVLWGGSCRAATGTTQVFFYRSNSPQHHVWLVDTMCCRNPVELTLKKEASIESKSPSSDV</sequence>
<organism evidence="1 2">
    <name type="scientific">Liparis tanakae</name>
    <name type="common">Tanaka's snailfish</name>
    <dbReference type="NCBI Taxonomy" id="230148"/>
    <lineage>
        <taxon>Eukaryota</taxon>
        <taxon>Metazoa</taxon>
        <taxon>Chordata</taxon>
        <taxon>Craniata</taxon>
        <taxon>Vertebrata</taxon>
        <taxon>Euteleostomi</taxon>
        <taxon>Actinopterygii</taxon>
        <taxon>Neopterygii</taxon>
        <taxon>Teleostei</taxon>
        <taxon>Neoteleostei</taxon>
        <taxon>Acanthomorphata</taxon>
        <taxon>Eupercaria</taxon>
        <taxon>Perciformes</taxon>
        <taxon>Cottioidei</taxon>
        <taxon>Cottales</taxon>
        <taxon>Liparidae</taxon>
        <taxon>Liparis</taxon>
    </lineage>
</organism>
<reference evidence="1 2" key="1">
    <citation type="submission" date="2019-03" db="EMBL/GenBank/DDBJ databases">
        <title>First draft genome of Liparis tanakae, snailfish: a comprehensive survey of snailfish specific genes.</title>
        <authorList>
            <person name="Kim W."/>
            <person name="Song I."/>
            <person name="Jeong J.-H."/>
            <person name="Kim D."/>
            <person name="Kim S."/>
            <person name="Ryu S."/>
            <person name="Song J.Y."/>
            <person name="Lee S.K."/>
        </authorList>
    </citation>
    <scope>NUCLEOTIDE SEQUENCE [LARGE SCALE GENOMIC DNA]</scope>
    <source>
        <tissue evidence="1">Muscle</tissue>
    </source>
</reference>
<evidence type="ECO:0000313" key="1">
    <source>
        <dbReference type="EMBL" id="TNN71062.1"/>
    </source>
</evidence>
<accession>A0A4Z2I1E5</accession>
<name>A0A4Z2I1E5_9TELE</name>